<protein>
    <submittedName>
        <fullName evidence="2">Uncharacterized protein</fullName>
    </submittedName>
</protein>
<organism evidence="2">
    <name type="scientific">Arundo donax</name>
    <name type="common">Giant reed</name>
    <name type="synonym">Donax arundinaceus</name>
    <dbReference type="NCBI Taxonomy" id="35708"/>
    <lineage>
        <taxon>Eukaryota</taxon>
        <taxon>Viridiplantae</taxon>
        <taxon>Streptophyta</taxon>
        <taxon>Embryophyta</taxon>
        <taxon>Tracheophyta</taxon>
        <taxon>Spermatophyta</taxon>
        <taxon>Magnoliopsida</taxon>
        <taxon>Liliopsida</taxon>
        <taxon>Poales</taxon>
        <taxon>Poaceae</taxon>
        <taxon>PACMAD clade</taxon>
        <taxon>Arundinoideae</taxon>
        <taxon>Arundineae</taxon>
        <taxon>Arundo</taxon>
    </lineage>
</organism>
<dbReference type="AlphaFoldDB" id="A0A0A8ZAF9"/>
<sequence>MQLGRGSPYMQTMSPYLLDRSRRKFK</sequence>
<proteinExistence type="predicted"/>
<accession>A0A0A8ZAF9</accession>
<reference evidence="2" key="1">
    <citation type="submission" date="2014-09" db="EMBL/GenBank/DDBJ databases">
        <authorList>
            <person name="Magalhaes I.L.F."/>
            <person name="Oliveira U."/>
            <person name="Santos F.R."/>
            <person name="Vidigal T.H.D.A."/>
            <person name="Brescovit A.D."/>
            <person name="Santos A.J."/>
        </authorList>
    </citation>
    <scope>NUCLEOTIDE SEQUENCE</scope>
    <source>
        <tissue evidence="2">Shoot tissue taken approximately 20 cm above the soil surface</tissue>
    </source>
</reference>
<feature type="region of interest" description="Disordered" evidence="1">
    <location>
        <begin position="1"/>
        <end position="26"/>
    </location>
</feature>
<dbReference type="EMBL" id="GBRH01263272">
    <property type="protein sequence ID" value="JAD34623.1"/>
    <property type="molecule type" value="Transcribed_RNA"/>
</dbReference>
<evidence type="ECO:0000313" key="2">
    <source>
        <dbReference type="EMBL" id="JAD34623.1"/>
    </source>
</evidence>
<reference evidence="2" key="2">
    <citation type="journal article" date="2015" name="Data Brief">
        <title>Shoot transcriptome of the giant reed, Arundo donax.</title>
        <authorList>
            <person name="Barrero R.A."/>
            <person name="Guerrero F.D."/>
            <person name="Moolhuijzen P."/>
            <person name="Goolsby J.A."/>
            <person name="Tidwell J."/>
            <person name="Bellgard S.E."/>
            <person name="Bellgard M.I."/>
        </authorList>
    </citation>
    <scope>NUCLEOTIDE SEQUENCE</scope>
    <source>
        <tissue evidence="2">Shoot tissue taken approximately 20 cm above the soil surface</tissue>
    </source>
</reference>
<name>A0A0A8ZAF9_ARUDO</name>
<evidence type="ECO:0000256" key="1">
    <source>
        <dbReference type="SAM" id="MobiDB-lite"/>
    </source>
</evidence>